<organism evidence="1 2">
    <name type="scientific">Stutzerimonas stutzeri</name>
    <name type="common">Pseudomonas stutzeri</name>
    <dbReference type="NCBI Taxonomy" id="316"/>
    <lineage>
        <taxon>Bacteria</taxon>
        <taxon>Pseudomonadati</taxon>
        <taxon>Pseudomonadota</taxon>
        <taxon>Gammaproteobacteria</taxon>
        <taxon>Pseudomonadales</taxon>
        <taxon>Pseudomonadaceae</taxon>
        <taxon>Stutzerimonas</taxon>
    </lineage>
</organism>
<dbReference type="Proteomes" id="UP000077787">
    <property type="component" value="Chromosome"/>
</dbReference>
<protein>
    <submittedName>
        <fullName evidence="1">Uncharacterized protein</fullName>
    </submittedName>
</protein>
<dbReference type="EMBL" id="CP015641">
    <property type="protein sequence ID" value="ANF25491.1"/>
    <property type="molecule type" value="Genomic_DNA"/>
</dbReference>
<name>A0A172WPR4_STUST</name>
<evidence type="ECO:0000313" key="2">
    <source>
        <dbReference type="Proteomes" id="UP000077787"/>
    </source>
</evidence>
<evidence type="ECO:0000313" key="1">
    <source>
        <dbReference type="EMBL" id="ANF25491.1"/>
    </source>
</evidence>
<accession>A0A172WPR4</accession>
<dbReference type="OrthoDB" id="8909923at2"/>
<proteinExistence type="predicted"/>
<dbReference type="AlphaFoldDB" id="A0A172WPR4"/>
<sequence length="232" mass="26126">MSYINLPLDQQREIAAIDVRALEAAVGRCERDEQIAPIYALGLSGCGEFIASEYRAFERALAAHSKAKAHAKREQTRADVLRAGSNLVHAVEQMQEHVKTEQEQAQLFVVDDQIMVPSRFSSRLTVTVCYRWRPSSDAQWAYGRTVFAHDFTPLPDYTQTLSRRKPSAAKAANDLQEKLYREWEHLKMQALCAVRDFLRGGGDGADIPESFAVRASQYGGGLNNFSCRFWVP</sequence>
<reference evidence="1 2" key="1">
    <citation type="submission" date="2016-05" db="EMBL/GenBank/DDBJ databases">
        <title>Genome sequence of Pseudomonas stutzeri 273 and identification of the exopolysaccharide biosynthesis locus.</title>
        <authorList>
            <person name="Wu S."/>
            <person name="Sun C."/>
        </authorList>
    </citation>
    <scope>NUCLEOTIDE SEQUENCE [LARGE SCALE GENOMIC DNA]</scope>
    <source>
        <strain evidence="1 2">273</strain>
    </source>
</reference>
<dbReference type="RefSeq" id="WP_045430968.1">
    <property type="nucleotide sequence ID" value="NZ_CP015641.1"/>
</dbReference>
<gene>
    <name evidence="1" type="ORF">PS273GM_10190</name>
</gene>